<feature type="coiled-coil region" evidence="1">
    <location>
        <begin position="81"/>
        <end position="112"/>
    </location>
</feature>
<evidence type="ECO:0000313" key="4">
    <source>
        <dbReference type="Proteomes" id="UP001500975"/>
    </source>
</evidence>
<feature type="region of interest" description="Disordered" evidence="2">
    <location>
        <begin position="138"/>
        <end position="164"/>
    </location>
</feature>
<proteinExistence type="predicted"/>
<evidence type="ECO:0000313" key="3">
    <source>
        <dbReference type="EMBL" id="GAA4348398.1"/>
    </source>
</evidence>
<dbReference type="Gene3D" id="1.10.287.1700">
    <property type="match status" value="1"/>
</dbReference>
<dbReference type="Pfam" id="PF07321">
    <property type="entry name" value="YscO"/>
    <property type="match status" value="1"/>
</dbReference>
<gene>
    <name evidence="3" type="ORF">GCM10023165_34150</name>
</gene>
<organism evidence="3 4">
    <name type="scientific">Variovorax defluvii</name>
    <dbReference type="NCBI Taxonomy" id="913761"/>
    <lineage>
        <taxon>Bacteria</taxon>
        <taxon>Pseudomonadati</taxon>
        <taxon>Pseudomonadota</taxon>
        <taxon>Betaproteobacteria</taxon>
        <taxon>Burkholderiales</taxon>
        <taxon>Comamonadaceae</taxon>
        <taxon>Variovorax</taxon>
    </lineage>
</organism>
<evidence type="ECO:0000256" key="2">
    <source>
        <dbReference type="SAM" id="MobiDB-lite"/>
    </source>
</evidence>
<sequence>MDAIRGLLRIKSVREEGRERELRKAKHELDLAMQALRDARQTHESRVQEHREREEALYRDLMSRPVVVRELDDLHAEIVAMKEVEQKDRQAVEQAEEARKQQREVVDASTAAWRAAMQACDKFRDLHQQAIARGLEEEEHRAGLELEEHPARVPGREFSGGAET</sequence>
<name>A0ABP8HZY1_9BURK</name>
<reference evidence="4" key="1">
    <citation type="journal article" date="2019" name="Int. J. Syst. Evol. Microbiol.">
        <title>The Global Catalogue of Microorganisms (GCM) 10K type strain sequencing project: providing services to taxonomists for standard genome sequencing and annotation.</title>
        <authorList>
            <consortium name="The Broad Institute Genomics Platform"/>
            <consortium name="The Broad Institute Genome Sequencing Center for Infectious Disease"/>
            <person name="Wu L."/>
            <person name="Ma J."/>
        </authorList>
    </citation>
    <scope>NUCLEOTIDE SEQUENCE [LARGE SCALE GENOMIC DNA]</scope>
    <source>
        <strain evidence="4">JCM 17804</strain>
    </source>
</reference>
<dbReference type="InterPro" id="IPR053716">
    <property type="entry name" value="Flag_assembly_chemotaxis_eff"/>
</dbReference>
<keyword evidence="1" id="KW-0175">Coiled coil</keyword>
<comment type="caution">
    <text evidence="3">The sequence shown here is derived from an EMBL/GenBank/DDBJ whole genome shotgun (WGS) entry which is preliminary data.</text>
</comment>
<keyword evidence="4" id="KW-1185">Reference proteome</keyword>
<dbReference type="RefSeq" id="WP_345539398.1">
    <property type="nucleotide sequence ID" value="NZ_BAABGJ010000057.1"/>
</dbReference>
<dbReference type="EMBL" id="BAABGJ010000057">
    <property type="protein sequence ID" value="GAA4348398.1"/>
    <property type="molecule type" value="Genomic_DNA"/>
</dbReference>
<dbReference type="InterPro" id="IPR009929">
    <property type="entry name" value="T3SS_YscO"/>
</dbReference>
<protein>
    <recommendedName>
        <fullName evidence="5">Type III secretion protein YscO</fullName>
    </recommendedName>
</protein>
<evidence type="ECO:0000256" key="1">
    <source>
        <dbReference type="SAM" id="Coils"/>
    </source>
</evidence>
<evidence type="ECO:0008006" key="5">
    <source>
        <dbReference type="Google" id="ProtNLM"/>
    </source>
</evidence>
<dbReference type="Proteomes" id="UP001500975">
    <property type="component" value="Unassembled WGS sequence"/>
</dbReference>
<feature type="coiled-coil region" evidence="1">
    <location>
        <begin position="22"/>
        <end position="53"/>
    </location>
</feature>
<feature type="compositionally biased region" description="Basic and acidic residues" evidence="2">
    <location>
        <begin position="138"/>
        <end position="155"/>
    </location>
</feature>
<accession>A0ABP8HZY1</accession>